<keyword evidence="5" id="KW-0175">Coiled coil</keyword>
<reference evidence="7 8" key="1">
    <citation type="submission" date="2019-12" db="EMBL/GenBank/DDBJ databases">
        <authorList>
            <person name="Alioto T."/>
            <person name="Alioto T."/>
            <person name="Gomez Garrido J."/>
        </authorList>
    </citation>
    <scope>NUCLEOTIDE SEQUENCE [LARGE SCALE GENOMIC DNA]</scope>
</reference>
<dbReference type="AlphaFoldDB" id="A0A8S0RND2"/>
<dbReference type="GO" id="GO:0006364">
    <property type="term" value="P:rRNA processing"/>
    <property type="evidence" value="ECO:0007669"/>
    <property type="project" value="UniProtKB-KW"/>
</dbReference>
<accession>A0A8S0RND2</accession>
<feature type="compositionally biased region" description="Acidic residues" evidence="6">
    <location>
        <begin position="21"/>
        <end position="32"/>
    </location>
</feature>
<keyword evidence="4" id="KW-0539">Nucleus</keyword>
<organism evidence="7 8">
    <name type="scientific">Olea europaea subsp. europaea</name>
    <dbReference type="NCBI Taxonomy" id="158383"/>
    <lineage>
        <taxon>Eukaryota</taxon>
        <taxon>Viridiplantae</taxon>
        <taxon>Streptophyta</taxon>
        <taxon>Embryophyta</taxon>
        <taxon>Tracheophyta</taxon>
        <taxon>Spermatophyta</taxon>
        <taxon>Magnoliopsida</taxon>
        <taxon>eudicotyledons</taxon>
        <taxon>Gunneridae</taxon>
        <taxon>Pentapetalae</taxon>
        <taxon>asterids</taxon>
        <taxon>lamiids</taxon>
        <taxon>Lamiales</taxon>
        <taxon>Oleaceae</taxon>
        <taxon>Oleeae</taxon>
        <taxon>Olea</taxon>
    </lineage>
</organism>
<gene>
    <name evidence="7" type="ORF">OLEA9_A111966</name>
</gene>
<dbReference type="PANTHER" id="PTHR12838:SF0">
    <property type="entry name" value="U3 SMALL NUCLEOLAR RNA-ASSOCIATED PROTEIN 11-RELATED"/>
    <property type="match status" value="1"/>
</dbReference>
<comment type="caution">
    <text evidence="7">The sequence shown here is derived from an EMBL/GenBank/DDBJ whole genome shotgun (WGS) entry which is preliminary data.</text>
</comment>
<feature type="coiled-coil region" evidence="5">
    <location>
        <begin position="113"/>
        <end position="164"/>
    </location>
</feature>
<dbReference type="PANTHER" id="PTHR12838">
    <property type="entry name" value="U3 SMALL NUCLEOLAR RNA-ASSOCIATED PROTEIN 11"/>
    <property type="match status" value="1"/>
</dbReference>
<dbReference type="InterPro" id="IPR007144">
    <property type="entry name" value="SSU_processome_Utp11"/>
</dbReference>
<name>A0A8S0RND2_OLEEU</name>
<keyword evidence="3" id="KW-0698">rRNA processing</keyword>
<dbReference type="Pfam" id="PF03998">
    <property type="entry name" value="Utp11"/>
    <property type="match status" value="1"/>
</dbReference>
<evidence type="ECO:0000256" key="2">
    <source>
        <dbReference type="ARBA" id="ARBA00008105"/>
    </source>
</evidence>
<evidence type="ECO:0000256" key="1">
    <source>
        <dbReference type="ARBA" id="ARBA00004604"/>
    </source>
</evidence>
<evidence type="ECO:0000313" key="7">
    <source>
        <dbReference type="EMBL" id="CAA2981383.1"/>
    </source>
</evidence>
<evidence type="ECO:0000256" key="4">
    <source>
        <dbReference type="ARBA" id="ARBA00023242"/>
    </source>
</evidence>
<feature type="region of interest" description="Disordered" evidence="6">
    <location>
        <begin position="1"/>
        <end position="63"/>
    </location>
</feature>
<proteinExistence type="inferred from homology"/>
<feature type="coiled-coil region" evidence="5">
    <location>
        <begin position="257"/>
        <end position="322"/>
    </location>
</feature>
<dbReference type="EMBL" id="CACTIH010003670">
    <property type="protein sequence ID" value="CAA2981383.1"/>
    <property type="molecule type" value="Genomic_DNA"/>
</dbReference>
<dbReference type="GO" id="GO:0032040">
    <property type="term" value="C:small-subunit processome"/>
    <property type="evidence" value="ECO:0007669"/>
    <property type="project" value="InterPro"/>
</dbReference>
<evidence type="ECO:0000256" key="5">
    <source>
        <dbReference type="SAM" id="Coils"/>
    </source>
</evidence>
<dbReference type="Proteomes" id="UP000594638">
    <property type="component" value="Unassembled WGS sequence"/>
</dbReference>
<comment type="subcellular location">
    <subcellularLocation>
        <location evidence="1">Nucleus</location>
        <location evidence="1">Nucleolus</location>
    </subcellularLocation>
</comment>
<dbReference type="Gramene" id="OE9A111966T1">
    <property type="protein sequence ID" value="OE9A111966C1"/>
    <property type="gene ID" value="OE9A111966"/>
</dbReference>
<evidence type="ECO:0000256" key="6">
    <source>
        <dbReference type="SAM" id="MobiDB-lite"/>
    </source>
</evidence>
<sequence>MVGPYKMKGQKRKKKEKYDREEESEQLDDNDMPESPKKPKTEGSKLEKEKSEEVVDEMPGIPIVPVDTGKKPGVIILEKVSLEIGKVGKVSIDGGGKTKFSGVSERRTMPDAVSDVHEKLQAYKKKIEKTRAKKEKVVCKKEKLVHKEKKLVSKEKKLMAKEEKLTVKLKKLSKLKESKIIAMSSLRKHIHKDYIRRTQAYNKKKQALQKLKRKAALRNPDEFYLKRIKTKKFGVFYKLKRRAHKYPEDDLEFFLLKKEIKEVNVELEEVNLELKEVNLELEGVNQELEEVNADIEVMTREARELRKLLYDMQKRKENATVENPNQFIDDGVLTETQEIGGS</sequence>
<keyword evidence="8" id="KW-1185">Reference proteome</keyword>
<feature type="compositionally biased region" description="Basic and acidic residues" evidence="6">
    <location>
        <begin position="34"/>
        <end position="53"/>
    </location>
</feature>
<evidence type="ECO:0000256" key="3">
    <source>
        <dbReference type="ARBA" id="ARBA00022552"/>
    </source>
</evidence>
<evidence type="ECO:0000313" key="8">
    <source>
        <dbReference type="Proteomes" id="UP000594638"/>
    </source>
</evidence>
<protein>
    <submittedName>
        <fullName evidence="7">Probable U3 small nucleolar RNA-associated 11</fullName>
    </submittedName>
</protein>
<comment type="similarity">
    <text evidence="2">Belongs to the UTP11 family.</text>
</comment>